<dbReference type="PROSITE" id="PS00107">
    <property type="entry name" value="PROTEIN_KINASE_ATP"/>
    <property type="match status" value="1"/>
</dbReference>
<dbReference type="PROSITE" id="PS50011">
    <property type="entry name" value="PROTEIN_KINASE_DOM"/>
    <property type="match status" value="1"/>
</dbReference>
<evidence type="ECO:0000313" key="9">
    <source>
        <dbReference type="Proteomes" id="UP000450000"/>
    </source>
</evidence>
<dbReference type="InterPro" id="IPR018391">
    <property type="entry name" value="PQQ_b-propeller_rpt"/>
</dbReference>
<dbReference type="SUPFAM" id="SSF56112">
    <property type="entry name" value="Protein kinase-like (PK-like)"/>
    <property type="match status" value="1"/>
</dbReference>
<dbReference type="InterPro" id="IPR000719">
    <property type="entry name" value="Prot_kinase_dom"/>
</dbReference>
<proteinExistence type="predicted"/>
<dbReference type="EMBL" id="WBOF01000003">
    <property type="protein sequence ID" value="MQS16841.1"/>
    <property type="molecule type" value="Genomic_DNA"/>
</dbReference>
<keyword evidence="2 5" id="KW-0547">Nucleotide-binding</keyword>
<evidence type="ECO:0000256" key="1">
    <source>
        <dbReference type="ARBA" id="ARBA00022679"/>
    </source>
</evidence>
<comment type="caution">
    <text evidence="8">The sequence shown here is derived from an EMBL/GenBank/DDBJ whole genome shotgun (WGS) entry which is preliminary data.</text>
</comment>
<evidence type="ECO:0000259" key="7">
    <source>
        <dbReference type="PROSITE" id="PS50011"/>
    </source>
</evidence>
<dbReference type="InterPro" id="IPR011047">
    <property type="entry name" value="Quinoprotein_ADH-like_sf"/>
</dbReference>
<keyword evidence="3 8" id="KW-0418">Kinase</keyword>
<feature type="domain" description="Protein kinase" evidence="7">
    <location>
        <begin position="17"/>
        <end position="275"/>
    </location>
</feature>
<dbReference type="RefSeq" id="WP_153468446.1">
    <property type="nucleotide sequence ID" value="NZ_WBOF01000003.1"/>
</dbReference>
<protein>
    <submittedName>
        <fullName evidence="8">Serine/threonine-protein kinase</fullName>
    </submittedName>
</protein>
<dbReference type="Proteomes" id="UP000450000">
    <property type="component" value="Unassembled WGS sequence"/>
</dbReference>
<dbReference type="AlphaFoldDB" id="A0A6N7KZJ7"/>
<feature type="region of interest" description="Disordered" evidence="6">
    <location>
        <begin position="351"/>
        <end position="392"/>
    </location>
</feature>
<keyword evidence="9" id="KW-1185">Reference proteome</keyword>
<dbReference type="InterPro" id="IPR008271">
    <property type="entry name" value="Ser/Thr_kinase_AS"/>
</dbReference>
<dbReference type="InterPro" id="IPR002372">
    <property type="entry name" value="PQQ_rpt_dom"/>
</dbReference>
<evidence type="ECO:0000256" key="4">
    <source>
        <dbReference type="ARBA" id="ARBA00022840"/>
    </source>
</evidence>
<dbReference type="InterPro" id="IPR017441">
    <property type="entry name" value="Protein_kinase_ATP_BS"/>
</dbReference>
<dbReference type="PANTHER" id="PTHR43289">
    <property type="entry name" value="MITOGEN-ACTIVATED PROTEIN KINASE KINASE KINASE 20-RELATED"/>
    <property type="match status" value="1"/>
</dbReference>
<keyword evidence="1" id="KW-0808">Transferase</keyword>
<feature type="binding site" evidence="5">
    <location>
        <position position="45"/>
    </location>
    <ligand>
        <name>ATP</name>
        <dbReference type="ChEBI" id="CHEBI:30616"/>
    </ligand>
</feature>
<sequence length="717" mass="73636">MPIQPLAAGDPAEVGPYRLLGVLGAGGMGRVFLARSAGGRTVAVKLVRSELADDAEFRARFAGEVEAARRVDGAHTAAVVDADPDAAQPWLATAYVLGPSLSEAVRRHGPLPEASVRTLGAALARALVAVHRAGLVHRDLKPSNVLLAGDGPRVVDFGIARAVDGDRLTRTGVVVGTPGFMSPEQANGQVVGPASDVFSLGSVLVFAATGRGPFDTDSGPAVQLYKVVHARPDLAGVPDGLRSIVEHCLLKDPEQRPTTVELRERLSAGAAVDWLPAPVATAIAAHAAAVLELETPVRGHRPAAVDVPAAGVATEGAQWGGRSRRAVLLGGAAALAAVAAGGAAAWRLGGGTGSAASGPSSSGPAASGAASPEGAVSRPPSQSPGPDGAPKPIWTYDAIGALNARPLVTGGTVLLGGDSVFALDGATGKERWWVRDASTYQLAAAHGTVFFAFAGDLAGYDLKSGAQRWRYTATATSPTQLLGADEHGVYALADRGANLHGVAGFSPETGAVSWFSERRTAPNPGVSSLTAPDHVLYGDDKGNLVCRSTADGREVWSVSTGASLGYPMFCDGERVYCAYRQRGLQALQLADGKRLWSVEPPADGQGAYTPPTVADGVVYATVADTEVHAFRANSGEKLWSCGLPEGTVALVPAQVVARTLVVPTGGTTGLYAIDTGTGRIRWNFRTGSDSSHDWQLTTDGERLIAQHGATVYALPPA</sequence>
<dbReference type="Gene3D" id="2.40.128.630">
    <property type="match status" value="1"/>
</dbReference>
<dbReference type="OrthoDB" id="3453891at2"/>
<dbReference type="Gene3D" id="3.30.200.20">
    <property type="entry name" value="Phosphorylase Kinase, domain 1"/>
    <property type="match status" value="1"/>
</dbReference>
<name>A0A6N7KZJ7_9ACTN</name>
<dbReference type="Pfam" id="PF00069">
    <property type="entry name" value="Pkinase"/>
    <property type="match status" value="1"/>
</dbReference>
<dbReference type="SMART" id="SM00220">
    <property type="entry name" value="S_TKc"/>
    <property type="match status" value="1"/>
</dbReference>
<dbReference type="SUPFAM" id="SSF50998">
    <property type="entry name" value="Quinoprotein alcohol dehydrogenase-like"/>
    <property type="match status" value="2"/>
</dbReference>
<dbReference type="GO" id="GO:0004674">
    <property type="term" value="F:protein serine/threonine kinase activity"/>
    <property type="evidence" value="ECO:0007669"/>
    <property type="project" value="TreeGrafter"/>
</dbReference>
<evidence type="ECO:0000313" key="8">
    <source>
        <dbReference type="EMBL" id="MQS16841.1"/>
    </source>
</evidence>
<dbReference type="SMART" id="SM00564">
    <property type="entry name" value="PQQ"/>
    <property type="match status" value="6"/>
</dbReference>
<dbReference type="GO" id="GO:0005524">
    <property type="term" value="F:ATP binding"/>
    <property type="evidence" value="ECO:0007669"/>
    <property type="project" value="UniProtKB-UniRule"/>
</dbReference>
<dbReference type="PANTHER" id="PTHR43289:SF34">
    <property type="entry name" value="SERINE_THREONINE-PROTEIN KINASE YBDM-RELATED"/>
    <property type="match status" value="1"/>
</dbReference>
<dbReference type="CDD" id="cd14014">
    <property type="entry name" value="STKc_PknB_like"/>
    <property type="match status" value="1"/>
</dbReference>
<feature type="compositionally biased region" description="Low complexity" evidence="6">
    <location>
        <begin position="354"/>
        <end position="375"/>
    </location>
</feature>
<evidence type="ECO:0000256" key="5">
    <source>
        <dbReference type="PROSITE-ProRule" id="PRU10141"/>
    </source>
</evidence>
<gene>
    <name evidence="8" type="ORF">F7Q99_32805</name>
</gene>
<keyword evidence="4 5" id="KW-0067">ATP-binding</keyword>
<evidence type="ECO:0000256" key="3">
    <source>
        <dbReference type="ARBA" id="ARBA00022777"/>
    </source>
</evidence>
<dbReference type="Gene3D" id="2.130.10.10">
    <property type="entry name" value="YVTN repeat-like/Quinoprotein amine dehydrogenase"/>
    <property type="match status" value="1"/>
</dbReference>
<reference evidence="8 9" key="1">
    <citation type="submission" date="2019-09" db="EMBL/GenBank/DDBJ databases">
        <title>Genome Sequences of Streptomyces kaniharaensis ATCC 21070.</title>
        <authorList>
            <person name="Zhu W."/>
            <person name="De Crecy-Lagard V."/>
            <person name="Richards N.G."/>
        </authorList>
    </citation>
    <scope>NUCLEOTIDE SEQUENCE [LARGE SCALE GENOMIC DNA]</scope>
    <source>
        <strain evidence="8 9">SF-557</strain>
    </source>
</reference>
<evidence type="ECO:0000256" key="6">
    <source>
        <dbReference type="SAM" id="MobiDB-lite"/>
    </source>
</evidence>
<dbReference type="Gene3D" id="1.10.510.10">
    <property type="entry name" value="Transferase(Phosphotransferase) domain 1"/>
    <property type="match status" value="1"/>
</dbReference>
<evidence type="ECO:0000256" key="2">
    <source>
        <dbReference type="ARBA" id="ARBA00022741"/>
    </source>
</evidence>
<dbReference type="InterPro" id="IPR015943">
    <property type="entry name" value="WD40/YVTN_repeat-like_dom_sf"/>
</dbReference>
<organism evidence="8 9">
    <name type="scientific">Streptomyces kaniharaensis</name>
    <dbReference type="NCBI Taxonomy" id="212423"/>
    <lineage>
        <taxon>Bacteria</taxon>
        <taxon>Bacillati</taxon>
        <taxon>Actinomycetota</taxon>
        <taxon>Actinomycetes</taxon>
        <taxon>Kitasatosporales</taxon>
        <taxon>Streptomycetaceae</taxon>
        <taxon>Streptomyces</taxon>
    </lineage>
</organism>
<dbReference type="PROSITE" id="PS00108">
    <property type="entry name" value="PROTEIN_KINASE_ST"/>
    <property type="match status" value="1"/>
</dbReference>
<accession>A0A6N7KZJ7</accession>
<dbReference type="InterPro" id="IPR011009">
    <property type="entry name" value="Kinase-like_dom_sf"/>
</dbReference>
<dbReference type="Pfam" id="PF13360">
    <property type="entry name" value="PQQ_2"/>
    <property type="match status" value="2"/>
</dbReference>